<accession>A0A6J5L7G9</accession>
<sequence length="448" mass="47595">MAGNTSSSPSGRSLGYIAPVGDDGLTAALTVVNVYVDSNANNAYSPLSGTQPDPVNFEVTPGITSSFKKSYQYVPTTSTASGKYTFDVLSPTTASTTTKYQTVGSPAKLSTDNAVASTAVKYADVVVAAPKFTQKSAVTSGNKNSLPVPAAPQHPGQYQWNLPPHKWSLPRVAMSDPANMPANSKKTLSDDRYRRGRIWWKANDSSVSTVDGFGNTTTASSSWDRKYGFQFLWNPTSFGTGVSVQMDATPNQNDRFLGTVGAFPATENISFNLEINRINDFACANAILKRPSNIGASLGNASSNNFISTADVAKLLPYYQNNGSFTASLIKNGKKKTVEEKLVDLFQRGTLADIEYLYMAINGPGPGGGASGGDHWKNGRGIITADIGFLMPTLLNIDVGPLSYMGYVTSMSVNHTMFTQDMIPIQSTVQISLNLLATAGLATTTTGG</sequence>
<name>A0A6J5L7G9_9CAUD</name>
<protein>
    <submittedName>
        <fullName evidence="1">Uncharacterized protein</fullName>
    </submittedName>
</protein>
<reference evidence="1" key="1">
    <citation type="submission" date="2020-04" db="EMBL/GenBank/DDBJ databases">
        <authorList>
            <person name="Chiriac C."/>
            <person name="Salcher M."/>
            <person name="Ghai R."/>
            <person name="Kavagutti S V."/>
        </authorList>
    </citation>
    <scope>NUCLEOTIDE SEQUENCE</scope>
</reference>
<gene>
    <name evidence="1" type="ORF">UFOVP115_24</name>
</gene>
<proteinExistence type="predicted"/>
<organism evidence="1">
    <name type="scientific">uncultured Caudovirales phage</name>
    <dbReference type="NCBI Taxonomy" id="2100421"/>
    <lineage>
        <taxon>Viruses</taxon>
        <taxon>Duplodnaviria</taxon>
        <taxon>Heunggongvirae</taxon>
        <taxon>Uroviricota</taxon>
        <taxon>Caudoviricetes</taxon>
        <taxon>Peduoviridae</taxon>
        <taxon>Maltschvirus</taxon>
        <taxon>Maltschvirus maltsch</taxon>
    </lineage>
</organism>
<dbReference type="EMBL" id="LR796236">
    <property type="protein sequence ID" value="CAB4129472.1"/>
    <property type="molecule type" value="Genomic_DNA"/>
</dbReference>
<evidence type="ECO:0000313" key="1">
    <source>
        <dbReference type="EMBL" id="CAB4129472.1"/>
    </source>
</evidence>